<dbReference type="SUPFAM" id="SSF54427">
    <property type="entry name" value="NTF2-like"/>
    <property type="match status" value="1"/>
</dbReference>
<protein>
    <submittedName>
        <fullName evidence="2">Uncharacterized protein</fullName>
    </submittedName>
</protein>
<organism evidence="2 3">
    <name type="scientific">Caenorhabditis angaria</name>
    <dbReference type="NCBI Taxonomy" id="860376"/>
    <lineage>
        <taxon>Eukaryota</taxon>
        <taxon>Metazoa</taxon>
        <taxon>Ecdysozoa</taxon>
        <taxon>Nematoda</taxon>
        <taxon>Chromadorea</taxon>
        <taxon>Rhabditida</taxon>
        <taxon>Rhabditina</taxon>
        <taxon>Rhabditomorpha</taxon>
        <taxon>Rhabditoidea</taxon>
        <taxon>Rhabditidae</taxon>
        <taxon>Peloderinae</taxon>
        <taxon>Caenorhabditis</taxon>
    </lineage>
</organism>
<keyword evidence="3" id="KW-1185">Reference proteome</keyword>
<name>A0A9P1ILW2_9PELO</name>
<feature type="signal peptide" evidence="1">
    <location>
        <begin position="1"/>
        <end position="19"/>
    </location>
</feature>
<proteinExistence type="predicted"/>
<feature type="chain" id="PRO_5040350958" evidence="1">
    <location>
        <begin position="20"/>
        <end position="871"/>
    </location>
</feature>
<dbReference type="Proteomes" id="UP001152747">
    <property type="component" value="Unassembled WGS sequence"/>
</dbReference>
<dbReference type="AlphaFoldDB" id="A0A9P1ILW2"/>
<dbReference type="EMBL" id="CANHGI010000003">
    <property type="protein sequence ID" value="CAI5446758.1"/>
    <property type="molecule type" value="Genomic_DNA"/>
</dbReference>
<accession>A0A9P1ILW2</accession>
<evidence type="ECO:0000313" key="2">
    <source>
        <dbReference type="EMBL" id="CAI5446758.1"/>
    </source>
</evidence>
<comment type="caution">
    <text evidence="2">The sequence shown here is derived from an EMBL/GenBank/DDBJ whole genome shotgun (WGS) entry which is preliminary data.</text>
</comment>
<reference evidence="2" key="1">
    <citation type="submission" date="2022-11" db="EMBL/GenBank/DDBJ databases">
        <authorList>
            <person name="Kikuchi T."/>
        </authorList>
    </citation>
    <scope>NUCLEOTIDE SEQUENCE</scope>
    <source>
        <strain evidence="2">PS1010</strain>
    </source>
</reference>
<evidence type="ECO:0000313" key="3">
    <source>
        <dbReference type="Proteomes" id="UP001152747"/>
    </source>
</evidence>
<evidence type="ECO:0000256" key="1">
    <source>
        <dbReference type="SAM" id="SignalP"/>
    </source>
</evidence>
<gene>
    <name evidence="2" type="ORF">CAMP_LOCUS9395</name>
</gene>
<dbReference type="InterPro" id="IPR032710">
    <property type="entry name" value="NTF2-like_dom_sf"/>
</dbReference>
<sequence>MRNLQLLAAFFLFFGSIDSLSSLRKVYPESIRRIQKAIVTSDRDALQDLFTSDFKLILGYKNVSADGMVDWLLDRNNHTTLHRLVLVDNPDFYTATLSFQRTAIQLIFYVHKENGKIYEATMQTFRVPTPTSTSSTPKDLRDFYEDLVSAVKEKKMDRVEELLGYGYATNIGDEEDLLDSFIAPHLFNSSYSVGGGFFEIELIYENSQSIIIYGLNHRSIRVTFVGVFEPTWPSTSTETSTTSRPPITPPAIPMAKPVKDFHDALIRAVYKKDRKNVHDLLITYNVTDLNEKVDGIISHDLEYSRIRPYLEDNFIILLEYADQLVIRIDGGYFDGGIRIRNIYVLQNPVTPSTETTTRPPELPVKKFYEELVEAVRASDRKRIRELLGKNITTNVEGGRENLINKFIGKLQNNIYGTEGLPNQIPNFVIILQYQNKVEIQIRGNHLHPRRHLQIRVISPQDPPTDPKEFYQKLIIAINNQDREGVRQTLGKNYVTNVKTEEKLLEELTKPLESSTFNHAGNYVISLIYTSGKTITITGIKIREGYEISIVESETVRTTLPSESTTMASTTPGIPEDRREFYELLVKAIREKDEELVKRLIGDCYESNIYKKLVFKYLLENLNTSFTLYQSESIFEIRLEYTNGQRIVILLFQNSRSSKIRVEEIRVFLKPANGSILYHNLIKAIENKDQEWIIFLLGDYRAEVGQGEISKILLSSGGHLNGSDYIYVNENEFKFYFDLPNGQRIIFYGSQGDREVHISKIEIVIRQDVEDLEDLTKIERTFEEAVRSNDTNALNVLIDEDFKMIYDQEESQSNKQRIIRALLEKTLRIEDIKFNKKLTRDAPYYVTVHGVLTKKWAIWKLRGIIQQRKIST</sequence>
<keyword evidence="1" id="KW-0732">Signal</keyword>
<dbReference type="Gene3D" id="3.10.450.50">
    <property type="match status" value="1"/>
</dbReference>